<evidence type="ECO:0000256" key="1">
    <source>
        <dbReference type="ARBA" id="ARBA00022729"/>
    </source>
</evidence>
<dbReference type="PANTHER" id="PTHR45642:SF139">
    <property type="entry name" value="SGNH HYDROLASE-TYPE ESTERASE DOMAIN-CONTAINING PROTEIN"/>
    <property type="match status" value="1"/>
</dbReference>
<name>A0AAD6WUF9_9AGAR</name>
<dbReference type="InterPro" id="IPR036514">
    <property type="entry name" value="SGNH_hydro_sf"/>
</dbReference>
<dbReference type="InterPro" id="IPR050592">
    <property type="entry name" value="GDSL_lipolytic_enzyme"/>
</dbReference>
<feature type="signal peptide" evidence="2">
    <location>
        <begin position="1"/>
        <end position="19"/>
    </location>
</feature>
<dbReference type="Proteomes" id="UP001218188">
    <property type="component" value="Unassembled WGS sequence"/>
</dbReference>
<accession>A0AAD6WUF9</accession>
<dbReference type="InterPro" id="IPR001087">
    <property type="entry name" value="GDSL"/>
</dbReference>
<gene>
    <name evidence="3" type="ORF">C8F04DRAFT_1271010</name>
</gene>
<evidence type="ECO:0000256" key="2">
    <source>
        <dbReference type="SAM" id="SignalP"/>
    </source>
</evidence>
<dbReference type="Pfam" id="PF00657">
    <property type="entry name" value="Lipase_GDSL"/>
    <property type="match status" value="1"/>
</dbReference>
<dbReference type="PANTHER" id="PTHR45642">
    <property type="entry name" value="GDSL ESTERASE/LIPASE EXL3"/>
    <property type="match status" value="1"/>
</dbReference>
<dbReference type="GO" id="GO:0016788">
    <property type="term" value="F:hydrolase activity, acting on ester bonds"/>
    <property type="evidence" value="ECO:0007669"/>
    <property type="project" value="InterPro"/>
</dbReference>
<keyword evidence="1 2" id="KW-0732">Signal</keyword>
<evidence type="ECO:0000313" key="4">
    <source>
        <dbReference type="Proteomes" id="UP001218188"/>
    </source>
</evidence>
<dbReference type="CDD" id="cd01846">
    <property type="entry name" value="fatty_acyltransferase_like"/>
    <property type="match status" value="1"/>
</dbReference>
<feature type="chain" id="PRO_5042119988" evidence="2">
    <location>
        <begin position="20"/>
        <end position="327"/>
    </location>
</feature>
<evidence type="ECO:0000313" key="3">
    <source>
        <dbReference type="EMBL" id="KAJ7023841.1"/>
    </source>
</evidence>
<keyword evidence="4" id="KW-1185">Reference proteome</keyword>
<comment type="caution">
    <text evidence="3">The sequence shown here is derived from an EMBL/GenBank/DDBJ whole genome shotgun (WGS) entry which is preliminary data.</text>
</comment>
<dbReference type="EMBL" id="JARJCM010000181">
    <property type="protein sequence ID" value="KAJ7023841.1"/>
    <property type="molecule type" value="Genomic_DNA"/>
</dbReference>
<organism evidence="3 4">
    <name type="scientific">Mycena alexandri</name>
    <dbReference type="NCBI Taxonomy" id="1745969"/>
    <lineage>
        <taxon>Eukaryota</taxon>
        <taxon>Fungi</taxon>
        <taxon>Dikarya</taxon>
        <taxon>Basidiomycota</taxon>
        <taxon>Agaricomycotina</taxon>
        <taxon>Agaricomycetes</taxon>
        <taxon>Agaricomycetidae</taxon>
        <taxon>Agaricales</taxon>
        <taxon>Marasmiineae</taxon>
        <taxon>Mycenaceae</taxon>
        <taxon>Mycena</taxon>
    </lineage>
</organism>
<dbReference type="AlphaFoldDB" id="A0AAD6WUF9"/>
<protein>
    <submittedName>
        <fullName evidence="3">Fungal cellulose binding domain-containing protein</fullName>
    </submittedName>
</protein>
<sequence>MFSLRSLVALAFIVSTVRAGVAQPEPKDPKGKPPPHKPTTYWFAFGDSYTTTSFDPTSTLPALGLNPLGNPAFPGVTGGGGENYVGFDTVTYNKSLILTYDYAAGGATINGTLVAPITIALSDEVDEFLVGAAKKPKTSPWTSGNALFSVWIGINDIGNTFYLNGSRDAFSDVLLDDYFAQVQRLVRRFQHSPNRTNLPCTSTSYSRGRNYLFINVPPTYRAPLLVSFFSPDQLLIEKSVINTFNAKLVAKVQEFKKKNHGVTTWVYDSYSIFAAILDDPTKYGFSSNITGYGDPGQFWGNSYHPSSPVQHILAKQIGEQLTGTPWF</sequence>
<dbReference type="SUPFAM" id="SSF52266">
    <property type="entry name" value="SGNH hydrolase"/>
    <property type="match status" value="1"/>
</dbReference>
<proteinExistence type="predicted"/>
<dbReference type="Gene3D" id="3.40.50.1110">
    <property type="entry name" value="SGNH hydrolase"/>
    <property type="match status" value="1"/>
</dbReference>
<reference evidence="3" key="1">
    <citation type="submission" date="2023-03" db="EMBL/GenBank/DDBJ databases">
        <title>Massive genome expansion in bonnet fungi (Mycena s.s.) driven by repeated elements and novel gene families across ecological guilds.</title>
        <authorList>
            <consortium name="Lawrence Berkeley National Laboratory"/>
            <person name="Harder C.B."/>
            <person name="Miyauchi S."/>
            <person name="Viragh M."/>
            <person name="Kuo A."/>
            <person name="Thoen E."/>
            <person name="Andreopoulos B."/>
            <person name="Lu D."/>
            <person name="Skrede I."/>
            <person name="Drula E."/>
            <person name="Henrissat B."/>
            <person name="Morin E."/>
            <person name="Kohler A."/>
            <person name="Barry K."/>
            <person name="LaButti K."/>
            <person name="Morin E."/>
            <person name="Salamov A."/>
            <person name="Lipzen A."/>
            <person name="Mereny Z."/>
            <person name="Hegedus B."/>
            <person name="Baldrian P."/>
            <person name="Stursova M."/>
            <person name="Weitz H."/>
            <person name="Taylor A."/>
            <person name="Grigoriev I.V."/>
            <person name="Nagy L.G."/>
            <person name="Martin F."/>
            <person name="Kauserud H."/>
        </authorList>
    </citation>
    <scope>NUCLEOTIDE SEQUENCE</scope>
    <source>
        <strain evidence="3">CBHHK200</strain>
    </source>
</reference>